<evidence type="ECO:0000259" key="3">
    <source>
        <dbReference type="PROSITE" id="PS50225"/>
    </source>
</evidence>
<organism evidence="4 5">
    <name type="scientific">Biomphalaria glabrata</name>
    <name type="common">Bloodfluke planorb</name>
    <name type="synonym">Freshwater snail</name>
    <dbReference type="NCBI Taxonomy" id="6526"/>
    <lineage>
        <taxon>Eukaryota</taxon>
        <taxon>Metazoa</taxon>
        <taxon>Spiralia</taxon>
        <taxon>Lophotrochozoa</taxon>
        <taxon>Mollusca</taxon>
        <taxon>Gastropoda</taxon>
        <taxon>Heterobranchia</taxon>
        <taxon>Euthyneura</taxon>
        <taxon>Panpulmonata</taxon>
        <taxon>Hygrophila</taxon>
        <taxon>Lymnaeoidea</taxon>
        <taxon>Planorbidae</taxon>
        <taxon>Biomphalaria</taxon>
    </lineage>
</organism>
<dbReference type="Gene3D" id="1.10.750.20">
    <property type="entry name" value="SOCS box"/>
    <property type="match status" value="1"/>
</dbReference>
<dbReference type="InterPro" id="IPR050776">
    <property type="entry name" value="Ank_Repeat/CDKN_Inhibitor"/>
</dbReference>
<evidence type="ECO:0000313" key="5">
    <source>
        <dbReference type="Proteomes" id="UP000076420"/>
    </source>
</evidence>
<proteinExistence type="predicted"/>
<reference evidence="4" key="1">
    <citation type="submission" date="2020-05" db="UniProtKB">
        <authorList>
            <consortium name="EnsemblMetazoa"/>
        </authorList>
    </citation>
    <scope>IDENTIFICATION</scope>
    <source>
        <strain evidence="4">BB02</strain>
    </source>
</reference>
<accession>A0A2C9M1E8</accession>
<dbReference type="Gene3D" id="1.25.40.20">
    <property type="entry name" value="Ankyrin repeat-containing domain"/>
    <property type="match status" value="1"/>
</dbReference>
<dbReference type="STRING" id="6526.A0A2C9M1E8"/>
<dbReference type="InterPro" id="IPR036036">
    <property type="entry name" value="SOCS_box-like_dom_sf"/>
</dbReference>
<dbReference type="PROSITE" id="PS50225">
    <property type="entry name" value="SOCS"/>
    <property type="match status" value="1"/>
</dbReference>
<dbReference type="InterPro" id="IPR002110">
    <property type="entry name" value="Ankyrin_rpt"/>
</dbReference>
<dbReference type="AlphaFoldDB" id="A0A2C9M1E8"/>
<dbReference type="VEuPathDB" id="VectorBase:BGLAX_039418"/>
<sequence>MLSFLLSLPQVDKDRYDVDTKTPLMEASRGRPKCLRILLEANCDKLLTDSEGDTALHQTFREQRAHKDDILACMDILLEFGMDINAPGSQGKTWLQKAVEMGYHWLVKWLILHNCNLHPTVRNSRYIQGSFWSPKLTSEIPILIAFRKADRVLVEVLIACGCSFRRYHWILSYCKPYRLLHKHLLEAFRRVESLQTLCRKVIRNCLTTNIVAESKKLGLPESLQKFVLCQEELKALDRAEE</sequence>
<protein>
    <recommendedName>
        <fullName evidence="3">SOCS box domain-containing protein</fullName>
    </recommendedName>
</protein>
<dbReference type="GO" id="GO:0035556">
    <property type="term" value="P:intracellular signal transduction"/>
    <property type="evidence" value="ECO:0007669"/>
    <property type="project" value="InterPro"/>
</dbReference>
<gene>
    <name evidence="4" type="primary">106077442</name>
</gene>
<feature type="domain" description="SOCS box" evidence="3">
    <location>
        <begin position="179"/>
        <end position="227"/>
    </location>
</feature>
<dbReference type="VEuPathDB" id="VectorBase:BGLB037424"/>
<keyword evidence="2" id="KW-0040">ANK repeat</keyword>
<dbReference type="SMART" id="SM00969">
    <property type="entry name" value="SOCS_box"/>
    <property type="match status" value="1"/>
</dbReference>
<dbReference type="InterPro" id="IPR036770">
    <property type="entry name" value="Ankyrin_rpt-contain_sf"/>
</dbReference>
<name>A0A2C9M1E8_BIOGL</name>
<dbReference type="InterPro" id="IPR001496">
    <property type="entry name" value="SOCS_box"/>
</dbReference>
<keyword evidence="1" id="KW-0677">Repeat</keyword>
<dbReference type="OrthoDB" id="2157354at2759"/>
<dbReference type="EnsemblMetazoa" id="BGLB037424-RA">
    <property type="protein sequence ID" value="BGLB037424-PA"/>
    <property type="gene ID" value="BGLB037424"/>
</dbReference>
<dbReference type="KEGG" id="bgt:106077442"/>
<evidence type="ECO:0000256" key="1">
    <source>
        <dbReference type="ARBA" id="ARBA00022737"/>
    </source>
</evidence>
<dbReference type="Pfam" id="PF07525">
    <property type="entry name" value="SOCS_box"/>
    <property type="match status" value="1"/>
</dbReference>
<dbReference type="PANTHER" id="PTHR24201">
    <property type="entry name" value="ANK_REP_REGION DOMAIN-CONTAINING PROTEIN"/>
    <property type="match status" value="1"/>
</dbReference>
<dbReference type="SUPFAM" id="SSF158235">
    <property type="entry name" value="SOCS box-like"/>
    <property type="match status" value="1"/>
</dbReference>
<dbReference type="SMART" id="SM00253">
    <property type="entry name" value="SOCS"/>
    <property type="match status" value="1"/>
</dbReference>
<evidence type="ECO:0000313" key="4">
    <source>
        <dbReference type="EnsemblMetazoa" id="BGLB037424-PA"/>
    </source>
</evidence>
<evidence type="ECO:0000256" key="2">
    <source>
        <dbReference type="ARBA" id="ARBA00023043"/>
    </source>
</evidence>
<dbReference type="Proteomes" id="UP000076420">
    <property type="component" value="Unassembled WGS sequence"/>
</dbReference>
<dbReference type="SUPFAM" id="SSF48403">
    <property type="entry name" value="Ankyrin repeat"/>
    <property type="match status" value="1"/>
</dbReference>
<dbReference type="Pfam" id="PF12796">
    <property type="entry name" value="Ank_2"/>
    <property type="match status" value="1"/>
</dbReference>